<evidence type="ECO:0000256" key="1">
    <source>
        <dbReference type="SAM" id="MobiDB-lite"/>
    </source>
</evidence>
<organism evidence="3 4">
    <name type="scientific">Spongiibacter nanhainus</name>
    <dbReference type="NCBI Taxonomy" id="2794344"/>
    <lineage>
        <taxon>Bacteria</taxon>
        <taxon>Pseudomonadati</taxon>
        <taxon>Pseudomonadota</taxon>
        <taxon>Gammaproteobacteria</taxon>
        <taxon>Cellvibrionales</taxon>
        <taxon>Spongiibacteraceae</taxon>
        <taxon>Spongiibacter</taxon>
    </lineage>
</organism>
<dbReference type="InterPro" id="IPR029000">
    <property type="entry name" value="Cyclophilin-like_dom_sf"/>
</dbReference>
<dbReference type="Pfam" id="PF18050">
    <property type="entry name" value="Cyclophil_like2"/>
    <property type="match status" value="1"/>
</dbReference>
<evidence type="ECO:0000313" key="3">
    <source>
        <dbReference type="EMBL" id="QQD19980.1"/>
    </source>
</evidence>
<dbReference type="AlphaFoldDB" id="A0A7T4R472"/>
<protein>
    <recommendedName>
        <fullName evidence="2">Cyclophilin-like domain-containing protein</fullName>
    </recommendedName>
</protein>
<reference evidence="3 4" key="1">
    <citation type="submission" date="2020-12" db="EMBL/GenBank/DDBJ databases">
        <authorList>
            <person name="Shan Y."/>
        </authorList>
    </citation>
    <scope>NUCLEOTIDE SEQUENCE [LARGE SCALE GENOMIC DNA]</scope>
    <source>
        <strain evidence="4">csc3.9</strain>
    </source>
</reference>
<dbReference type="RefSeq" id="WP_198571458.1">
    <property type="nucleotide sequence ID" value="NZ_CP066167.1"/>
</dbReference>
<dbReference type="Gene3D" id="2.40.100.20">
    <property type="match status" value="1"/>
</dbReference>
<dbReference type="KEGG" id="snan:I6N98_09180"/>
<feature type="domain" description="Cyclophilin-like" evidence="2">
    <location>
        <begin position="24"/>
        <end position="128"/>
    </location>
</feature>
<feature type="region of interest" description="Disordered" evidence="1">
    <location>
        <begin position="59"/>
        <end position="79"/>
    </location>
</feature>
<dbReference type="InterPro" id="IPR041183">
    <property type="entry name" value="Cyclophilin-like"/>
</dbReference>
<dbReference type="SUPFAM" id="SSF50891">
    <property type="entry name" value="Cyclophilin-like"/>
    <property type="match status" value="1"/>
</dbReference>
<dbReference type="EMBL" id="CP066167">
    <property type="protein sequence ID" value="QQD19980.1"/>
    <property type="molecule type" value="Genomic_DNA"/>
</dbReference>
<proteinExistence type="predicted"/>
<evidence type="ECO:0000313" key="4">
    <source>
        <dbReference type="Proteomes" id="UP000596063"/>
    </source>
</evidence>
<name>A0A7T4R472_9GAMM</name>
<sequence>MSFYHGLNRADTETAMTTIRISLPDSALTATLNNSVPARDFLALLPLTLTLTDFNGTEKVSDLPEPLSTQGAPEGFKPEEGDLTYYAPWGNLAIFYRDFAYSEGLVKLGRIKEGVETLKGSVPVSVTIEQITQENES</sequence>
<evidence type="ECO:0000259" key="2">
    <source>
        <dbReference type="Pfam" id="PF18050"/>
    </source>
</evidence>
<dbReference type="Proteomes" id="UP000596063">
    <property type="component" value="Chromosome"/>
</dbReference>
<gene>
    <name evidence="3" type="ORF">I6N98_09180</name>
</gene>
<keyword evidence="4" id="KW-1185">Reference proteome</keyword>
<accession>A0A7T4R472</accession>